<accession>A0ABT9I2K7</accession>
<evidence type="ECO:0000313" key="2">
    <source>
        <dbReference type="Proteomes" id="UP001231109"/>
    </source>
</evidence>
<name>A0ABT9I2K7_9GAMM</name>
<protein>
    <submittedName>
        <fullName evidence="1">Uncharacterized protein</fullName>
    </submittedName>
</protein>
<dbReference type="Proteomes" id="UP001231109">
    <property type="component" value="Unassembled WGS sequence"/>
</dbReference>
<reference evidence="1 2" key="1">
    <citation type="submission" date="2022-11" db="EMBL/GenBank/DDBJ databases">
        <title>Viruses from the air-sea interface of a natural surface slick.</title>
        <authorList>
            <person name="Rahlff J."/>
            <person name="Holmfeldt K."/>
        </authorList>
    </citation>
    <scope>NUCLEOTIDE SEQUENCE [LARGE SCALE GENOMIC DNA]</scope>
    <source>
        <strain evidence="1 2">SMS4</strain>
    </source>
</reference>
<proteinExistence type="predicted"/>
<organism evidence="1 2">
    <name type="scientific">Rheinheimera baltica</name>
    <dbReference type="NCBI Taxonomy" id="67576"/>
    <lineage>
        <taxon>Bacteria</taxon>
        <taxon>Pseudomonadati</taxon>
        <taxon>Pseudomonadota</taxon>
        <taxon>Gammaproteobacteria</taxon>
        <taxon>Chromatiales</taxon>
        <taxon>Chromatiaceae</taxon>
        <taxon>Rheinheimera</taxon>
    </lineage>
</organism>
<sequence length="113" mass="12821">MSQPFSVAQLSELYVADFVSDAPLQCQPSDVDLTNVEAMQFFRQAREVDYKILHDHYNFAPCGIEGTLRYQQQSCDWKINAGATGQIRCADTVRYFACDDCEQLFVKKPSALL</sequence>
<keyword evidence="2" id="KW-1185">Reference proteome</keyword>
<evidence type="ECO:0000313" key="1">
    <source>
        <dbReference type="EMBL" id="MDP5137609.1"/>
    </source>
</evidence>
<gene>
    <name evidence="1" type="ORF">ORJ04_16760</name>
</gene>
<dbReference type="RefSeq" id="WP_305976897.1">
    <property type="nucleotide sequence ID" value="NZ_JAPJDY010000007.1"/>
</dbReference>
<dbReference type="EMBL" id="JAPJDZ010000056">
    <property type="protein sequence ID" value="MDP5137609.1"/>
    <property type="molecule type" value="Genomic_DNA"/>
</dbReference>
<comment type="caution">
    <text evidence="1">The sequence shown here is derived from an EMBL/GenBank/DDBJ whole genome shotgun (WGS) entry which is preliminary data.</text>
</comment>